<dbReference type="AlphaFoldDB" id="A0A1F6AQW2"/>
<organism evidence="2 3">
    <name type="scientific">Candidatus Gottesmanbacteria bacterium RIFCSPLOWO2_01_FULL_39_12b</name>
    <dbReference type="NCBI Taxonomy" id="1798388"/>
    <lineage>
        <taxon>Bacteria</taxon>
        <taxon>Candidatus Gottesmaniibacteriota</taxon>
    </lineage>
</organism>
<keyword evidence="1" id="KW-0812">Transmembrane</keyword>
<accession>A0A1F6AQW2</accession>
<dbReference type="EMBL" id="MFJR01000007">
    <property type="protein sequence ID" value="OGG27065.1"/>
    <property type="molecule type" value="Genomic_DNA"/>
</dbReference>
<sequence length="342" mass="38336">MKKIKKTARQSSISRIRRRSHPFLTPKIFYLILLIGAVIVGVFFIRNPKILKGEASTLRTCGVDLGFRGQECCPDEFTGGYCVDKDKDVKCYSWDDNSPRFCRSSADVTPKGGEGQFCYKGLTPNLYWCNSDNTNYPLGPLTCFQNQNTTVPMEKTYRNPWNLGICIRKYGPTPTPIELSVSPIPKPCGNLYEECCNDEFRTKSCNVSKNLHCVYLTSTYGQKLSCSNQPIIDVSLTMEGNLPRINTPVKVVVKTNLAADNYFYSVKCSAFADYTPNREFSRLTSFEYSCPGSNYSRPGSYTIQAKVEVPEFGRPGLYPLYAVSNFTVPSPIPTSTPVPAMR</sequence>
<evidence type="ECO:0000256" key="1">
    <source>
        <dbReference type="SAM" id="Phobius"/>
    </source>
</evidence>
<evidence type="ECO:0000313" key="2">
    <source>
        <dbReference type="EMBL" id="OGG27065.1"/>
    </source>
</evidence>
<keyword evidence="1" id="KW-1133">Transmembrane helix</keyword>
<proteinExistence type="predicted"/>
<keyword evidence="1" id="KW-0472">Membrane</keyword>
<dbReference type="Proteomes" id="UP000176609">
    <property type="component" value="Unassembled WGS sequence"/>
</dbReference>
<name>A0A1F6AQW2_9BACT</name>
<feature type="transmembrane region" description="Helical" evidence="1">
    <location>
        <begin position="28"/>
        <end position="45"/>
    </location>
</feature>
<reference evidence="2 3" key="1">
    <citation type="journal article" date="2016" name="Nat. Commun.">
        <title>Thousands of microbial genomes shed light on interconnected biogeochemical processes in an aquifer system.</title>
        <authorList>
            <person name="Anantharaman K."/>
            <person name="Brown C.T."/>
            <person name="Hug L.A."/>
            <person name="Sharon I."/>
            <person name="Castelle C.J."/>
            <person name="Probst A.J."/>
            <person name="Thomas B.C."/>
            <person name="Singh A."/>
            <person name="Wilkins M.J."/>
            <person name="Karaoz U."/>
            <person name="Brodie E.L."/>
            <person name="Williams K.H."/>
            <person name="Hubbard S.S."/>
            <person name="Banfield J.F."/>
        </authorList>
    </citation>
    <scope>NUCLEOTIDE SEQUENCE [LARGE SCALE GENOMIC DNA]</scope>
</reference>
<protein>
    <submittedName>
        <fullName evidence="2">Uncharacterized protein</fullName>
    </submittedName>
</protein>
<evidence type="ECO:0000313" key="3">
    <source>
        <dbReference type="Proteomes" id="UP000176609"/>
    </source>
</evidence>
<comment type="caution">
    <text evidence="2">The sequence shown here is derived from an EMBL/GenBank/DDBJ whole genome shotgun (WGS) entry which is preliminary data.</text>
</comment>
<gene>
    <name evidence="2" type="ORF">A2960_02890</name>
</gene>